<gene>
    <name evidence="1" type="ORF">METZ01_LOCUS345011</name>
</gene>
<accession>A0A382R4M8</accession>
<feature type="non-terminal residue" evidence="1">
    <location>
        <position position="1"/>
    </location>
</feature>
<name>A0A382R4M8_9ZZZZ</name>
<protein>
    <submittedName>
        <fullName evidence="1">Uncharacterized protein</fullName>
    </submittedName>
</protein>
<reference evidence="1" key="1">
    <citation type="submission" date="2018-05" db="EMBL/GenBank/DDBJ databases">
        <authorList>
            <person name="Lanie J.A."/>
            <person name="Ng W.-L."/>
            <person name="Kazmierczak K.M."/>
            <person name="Andrzejewski T.M."/>
            <person name="Davidsen T.M."/>
            <person name="Wayne K.J."/>
            <person name="Tettelin H."/>
            <person name="Glass J.I."/>
            <person name="Rusch D."/>
            <person name="Podicherti R."/>
            <person name="Tsui H.-C.T."/>
            <person name="Winkler M.E."/>
        </authorList>
    </citation>
    <scope>NUCLEOTIDE SEQUENCE</scope>
</reference>
<dbReference type="AlphaFoldDB" id="A0A382R4M8"/>
<organism evidence="1">
    <name type="scientific">marine metagenome</name>
    <dbReference type="NCBI Taxonomy" id="408172"/>
    <lineage>
        <taxon>unclassified sequences</taxon>
        <taxon>metagenomes</taxon>
        <taxon>ecological metagenomes</taxon>
    </lineage>
</organism>
<dbReference type="EMBL" id="UINC01118792">
    <property type="protein sequence ID" value="SVC92157.1"/>
    <property type="molecule type" value="Genomic_DNA"/>
</dbReference>
<feature type="non-terminal residue" evidence="1">
    <location>
        <position position="28"/>
    </location>
</feature>
<sequence length="28" mass="3287">LPRLSCCQCESDSRLIYFWHGVSEVPNF</sequence>
<proteinExistence type="predicted"/>
<evidence type="ECO:0000313" key="1">
    <source>
        <dbReference type="EMBL" id="SVC92157.1"/>
    </source>
</evidence>